<dbReference type="Gene3D" id="1.10.20.60">
    <property type="entry name" value="Glu-tRNAGln amidotransferase C subunit, N-terminal domain"/>
    <property type="match status" value="1"/>
</dbReference>
<protein>
    <submittedName>
        <fullName evidence="1">Aspartyl/glutamyl-tRNA amidotransferase subunit C</fullName>
    </submittedName>
</protein>
<evidence type="ECO:0000313" key="1">
    <source>
        <dbReference type="EMBL" id="MCP8351759.1"/>
    </source>
</evidence>
<sequence length="108" mass="12447">MTELNSTDQNICNDMVTKIAKLARLRLTAQEATDYQENFTELINLFHELDDLDMTLSSTTNRLLTNAQDCRSDSPELTDMSQLSKASPHFNSETKYFDVPQFIEYDNE</sequence>
<keyword evidence="2" id="KW-1185">Reference proteome</keyword>
<dbReference type="Proteomes" id="UP001320768">
    <property type="component" value="Unassembled WGS sequence"/>
</dbReference>
<reference evidence="1 2" key="1">
    <citation type="journal article" date="2022" name="Nat. Microbiol.">
        <title>The microbiome of a bacterivorous marine choanoflagellate contains a resource-demanding obligate bacterial associate.</title>
        <authorList>
            <person name="Needham D.M."/>
            <person name="Poirier C."/>
            <person name="Bachy C."/>
            <person name="George E.E."/>
            <person name="Wilken S."/>
            <person name="Yung C.C.M."/>
            <person name="Limardo A.J."/>
            <person name="Morando M."/>
            <person name="Sudek L."/>
            <person name="Malmstrom R.R."/>
            <person name="Keeling P.J."/>
            <person name="Santoro A.E."/>
            <person name="Worden A.Z."/>
        </authorList>
    </citation>
    <scope>NUCLEOTIDE SEQUENCE [LARGE SCALE GENOMIC DNA]</scope>
    <source>
        <strain evidence="1 2">Comchoano-2</strain>
    </source>
</reference>
<gene>
    <name evidence="1" type="ORF">MKS91_00415</name>
</gene>
<organism evidence="1 2">
    <name type="scientific">Candidatus Synchoanobacter obligatus</name>
    <dbReference type="NCBI Taxonomy" id="2919597"/>
    <lineage>
        <taxon>Bacteria</taxon>
        <taxon>Pseudomonadati</taxon>
        <taxon>Pseudomonadota</taxon>
        <taxon>Gammaproteobacteria</taxon>
        <taxon>Candidatus Comchoanobacterales</taxon>
        <taxon>Candidatus Comchoanobacteraceae</taxon>
        <taxon>Candidatus Synchoanobacter</taxon>
    </lineage>
</organism>
<dbReference type="EMBL" id="JAKUDN010000001">
    <property type="protein sequence ID" value="MCP8351759.1"/>
    <property type="molecule type" value="Genomic_DNA"/>
</dbReference>
<evidence type="ECO:0000313" key="2">
    <source>
        <dbReference type="Proteomes" id="UP001320768"/>
    </source>
</evidence>
<name>A0ABT1L3G3_9GAMM</name>
<comment type="caution">
    <text evidence="1">The sequence shown here is derived from an EMBL/GenBank/DDBJ whole genome shotgun (WGS) entry which is preliminary data.</text>
</comment>
<dbReference type="SUPFAM" id="SSF141000">
    <property type="entry name" value="Glu-tRNAGln amidotransferase C subunit"/>
    <property type="match status" value="1"/>
</dbReference>
<dbReference type="InterPro" id="IPR036113">
    <property type="entry name" value="Asp/Glu-ADT_sf_sub_c"/>
</dbReference>
<proteinExistence type="predicted"/>
<accession>A0ABT1L3G3</accession>
<dbReference type="RefSeq" id="WP_258568873.1">
    <property type="nucleotide sequence ID" value="NZ_JAKUDN010000001.1"/>
</dbReference>